<organism evidence="1 2">
    <name type="scientific">Marivita hallyeonensis</name>
    <dbReference type="NCBI Taxonomy" id="996342"/>
    <lineage>
        <taxon>Bacteria</taxon>
        <taxon>Pseudomonadati</taxon>
        <taxon>Pseudomonadota</taxon>
        <taxon>Alphaproteobacteria</taxon>
        <taxon>Rhodobacterales</taxon>
        <taxon>Roseobacteraceae</taxon>
        <taxon>Marivita</taxon>
    </lineage>
</organism>
<dbReference type="EMBL" id="FQXC01000003">
    <property type="protein sequence ID" value="SHH60392.1"/>
    <property type="molecule type" value="Genomic_DNA"/>
</dbReference>
<name>A0A1M5UBJ2_9RHOB</name>
<evidence type="ECO:0000313" key="1">
    <source>
        <dbReference type="EMBL" id="SHH60392.1"/>
    </source>
</evidence>
<protein>
    <submittedName>
        <fullName evidence="1">Adenylate kinase</fullName>
    </submittedName>
</protein>
<evidence type="ECO:0000313" key="2">
    <source>
        <dbReference type="Proteomes" id="UP000184221"/>
    </source>
</evidence>
<dbReference type="AlphaFoldDB" id="A0A1M5UBJ2"/>
<keyword evidence="2" id="KW-1185">Reference proteome</keyword>
<dbReference type="OrthoDB" id="7210594at2"/>
<dbReference type="Gene3D" id="3.40.50.300">
    <property type="entry name" value="P-loop containing nucleotide triphosphate hydrolases"/>
    <property type="match status" value="1"/>
</dbReference>
<reference evidence="1 2" key="1">
    <citation type="submission" date="2016-11" db="EMBL/GenBank/DDBJ databases">
        <authorList>
            <person name="Jaros S."/>
            <person name="Januszkiewicz K."/>
            <person name="Wedrychowicz H."/>
        </authorList>
    </citation>
    <scope>NUCLEOTIDE SEQUENCE [LARGE SCALE GENOMIC DNA]</scope>
    <source>
        <strain evidence="1 2">DSM 29431</strain>
    </source>
</reference>
<proteinExistence type="predicted"/>
<dbReference type="STRING" id="996342.SAMN05443551_2569"/>
<dbReference type="PANTHER" id="PTHR37816:SF3">
    <property type="entry name" value="MODULATES DNA TOPOLOGY"/>
    <property type="match status" value="1"/>
</dbReference>
<accession>A0A1M5UBJ2</accession>
<dbReference type="InterPro" id="IPR027417">
    <property type="entry name" value="P-loop_NTPase"/>
</dbReference>
<keyword evidence="1" id="KW-0418">Kinase</keyword>
<dbReference type="Proteomes" id="UP000184221">
    <property type="component" value="Unassembled WGS sequence"/>
</dbReference>
<dbReference type="InterPro" id="IPR052922">
    <property type="entry name" value="Cytidylate_Kinase-2"/>
</dbReference>
<keyword evidence="1" id="KW-0808">Transferase</keyword>
<sequence length="180" mass="21028">MNRVMILGQPGSGKSTLARIIGERTALPVVHVDRIHHLPGWQERPREEKIAMALEEQAKPKWVFEGGLSTTYADRFERADVVIWLDLPLGLRLWRVFWRTVRHHGKTRPDMQDDCPEGFHYDFYKWIWDTRHTGRLKALQMKERAAGQKPFYHLTSRQEIRIFLADLDAGRVSRHVAGHG</sequence>
<dbReference type="GO" id="GO:0016301">
    <property type="term" value="F:kinase activity"/>
    <property type="evidence" value="ECO:0007669"/>
    <property type="project" value="UniProtKB-KW"/>
</dbReference>
<dbReference type="RefSeq" id="WP_072778001.1">
    <property type="nucleotide sequence ID" value="NZ_FQXC01000003.1"/>
</dbReference>
<gene>
    <name evidence="1" type="ORF">SAMN05443551_2569</name>
</gene>
<dbReference type="PANTHER" id="PTHR37816">
    <property type="entry name" value="YALI0E33011P"/>
    <property type="match status" value="1"/>
</dbReference>
<dbReference type="SUPFAM" id="SSF52540">
    <property type="entry name" value="P-loop containing nucleoside triphosphate hydrolases"/>
    <property type="match status" value="1"/>
</dbReference>